<keyword evidence="4" id="KW-1185">Reference proteome</keyword>
<reference evidence="3" key="3">
    <citation type="submission" date="2022-06" db="UniProtKB">
        <authorList>
            <consortium name="EnsemblPlants"/>
        </authorList>
    </citation>
    <scope>IDENTIFICATION</scope>
</reference>
<dbReference type="EnsemblPlants" id="TuG1812G0500001593.01.T01">
    <property type="protein sequence ID" value="TuG1812G0500001593.01.T01.cds420250"/>
    <property type="gene ID" value="TuG1812G0500001593.01"/>
</dbReference>
<proteinExistence type="predicted"/>
<evidence type="ECO:0000256" key="1">
    <source>
        <dbReference type="SAM" id="MobiDB-lite"/>
    </source>
</evidence>
<accession>A0A8R7UHT9</accession>
<feature type="region of interest" description="Disordered" evidence="1">
    <location>
        <begin position="18"/>
        <end position="60"/>
    </location>
</feature>
<dbReference type="Gramene" id="TuG1812G0500001593.01.T01">
    <property type="protein sequence ID" value="TuG1812G0500001593.01.T01.cds420250"/>
    <property type="gene ID" value="TuG1812G0500001593.01"/>
</dbReference>
<name>A0A8R7UHT9_TRIUA</name>
<reference evidence="3" key="2">
    <citation type="submission" date="2018-03" db="EMBL/GenBank/DDBJ databases">
        <title>The Triticum urartu genome reveals the dynamic nature of wheat genome evolution.</title>
        <authorList>
            <person name="Ling H."/>
            <person name="Ma B."/>
            <person name="Shi X."/>
            <person name="Liu H."/>
            <person name="Dong L."/>
            <person name="Sun H."/>
            <person name="Cao Y."/>
            <person name="Gao Q."/>
            <person name="Zheng S."/>
            <person name="Li Y."/>
            <person name="Yu Y."/>
            <person name="Du H."/>
            <person name="Qi M."/>
            <person name="Li Y."/>
            <person name="Yu H."/>
            <person name="Cui Y."/>
            <person name="Wang N."/>
            <person name="Chen C."/>
            <person name="Wu H."/>
            <person name="Zhao Y."/>
            <person name="Zhang J."/>
            <person name="Li Y."/>
            <person name="Zhou W."/>
            <person name="Zhang B."/>
            <person name="Hu W."/>
            <person name="Eijk M."/>
            <person name="Tang J."/>
            <person name="Witsenboer H."/>
            <person name="Zhao S."/>
            <person name="Li Z."/>
            <person name="Zhang A."/>
            <person name="Wang D."/>
            <person name="Liang C."/>
        </authorList>
    </citation>
    <scope>NUCLEOTIDE SEQUENCE [LARGE SCALE GENOMIC DNA]</scope>
    <source>
        <strain evidence="3">cv. G1812</strain>
    </source>
</reference>
<feature type="chain" id="PRO_5035812614" evidence="2">
    <location>
        <begin position="21"/>
        <end position="72"/>
    </location>
</feature>
<evidence type="ECO:0000313" key="3">
    <source>
        <dbReference type="EnsemblPlants" id="TuG1812G0500001593.01.T01.cds420250"/>
    </source>
</evidence>
<dbReference type="Proteomes" id="UP000015106">
    <property type="component" value="Chromosome 5"/>
</dbReference>
<evidence type="ECO:0000256" key="2">
    <source>
        <dbReference type="SAM" id="SignalP"/>
    </source>
</evidence>
<feature type="compositionally biased region" description="Polar residues" evidence="1">
    <location>
        <begin position="38"/>
        <end position="60"/>
    </location>
</feature>
<evidence type="ECO:0000313" key="4">
    <source>
        <dbReference type="Proteomes" id="UP000015106"/>
    </source>
</evidence>
<keyword evidence="2" id="KW-0732">Signal</keyword>
<dbReference type="AlphaFoldDB" id="A0A8R7UHT9"/>
<reference evidence="4" key="1">
    <citation type="journal article" date="2013" name="Nature">
        <title>Draft genome of the wheat A-genome progenitor Triticum urartu.</title>
        <authorList>
            <person name="Ling H.Q."/>
            <person name="Zhao S."/>
            <person name="Liu D."/>
            <person name="Wang J."/>
            <person name="Sun H."/>
            <person name="Zhang C."/>
            <person name="Fan H."/>
            <person name="Li D."/>
            <person name="Dong L."/>
            <person name="Tao Y."/>
            <person name="Gao C."/>
            <person name="Wu H."/>
            <person name="Li Y."/>
            <person name="Cui Y."/>
            <person name="Guo X."/>
            <person name="Zheng S."/>
            <person name="Wang B."/>
            <person name="Yu K."/>
            <person name="Liang Q."/>
            <person name="Yang W."/>
            <person name="Lou X."/>
            <person name="Chen J."/>
            <person name="Feng M."/>
            <person name="Jian J."/>
            <person name="Zhang X."/>
            <person name="Luo G."/>
            <person name="Jiang Y."/>
            <person name="Liu J."/>
            <person name="Wang Z."/>
            <person name="Sha Y."/>
            <person name="Zhang B."/>
            <person name="Wu H."/>
            <person name="Tang D."/>
            <person name="Shen Q."/>
            <person name="Xue P."/>
            <person name="Zou S."/>
            <person name="Wang X."/>
            <person name="Liu X."/>
            <person name="Wang F."/>
            <person name="Yang Y."/>
            <person name="An X."/>
            <person name="Dong Z."/>
            <person name="Zhang K."/>
            <person name="Zhang X."/>
            <person name="Luo M.C."/>
            <person name="Dvorak J."/>
            <person name="Tong Y."/>
            <person name="Wang J."/>
            <person name="Yang H."/>
            <person name="Li Z."/>
            <person name="Wang D."/>
            <person name="Zhang A."/>
            <person name="Wang J."/>
        </authorList>
    </citation>
    <scope>NUCLEOTIDE SEQUENCE</scope>
    <source>
        <strain evidence="4">cv. G1812</strain>
    </source>
</reference>
<protein>
    <submittedName>
        <fullName evidence="3">Uncharacterized protein</fullName>
    </submittedName>
</protein>
<sequence length="72" mass="8088">MLFIHVCSMILEMMCTRATSRPSQPRRWRRSRPRELLPSTTASSRSGTAPTAPPSQSQGMASSITFCLMLRM</sequence>
<organism evidence="3 4">
    <name type="scientific">Triticum urartu</name>
    <name type="common">Red wild einkorn</name>
    <name type="synonym">Crithodium urartu</name>
    <dbReference type="NCBI Taxonomy" id="4572"/>
    <lineage>
        <taxon>Eukaryota</taxon>
        <taxon>Viridiplantae</taxon>
        <taxon>Streptophyta</taxon>
        <taxon>Embryophyta</taxon>
        <taxon>Tracheophyta</taxon>
        <taxon>Spermatophyta</taxon>
        <taxon>Magnoliopsida</taxon>
        <taxon>Liliopsida</taxon>
        <taxon>Poales</taxon>
        <taxon>Poaceae</taxon>
        <taxon>BOP clade</taxon>
        <taxon>Pooideae</taxon>
        <taxon>Triticodae</taxon>
        <taxon>Triticeae</taxon>
        <taxon>Triticinae</taxon>
        <taxon>Triticum</taxon>
    </lineage>
</organism>
<feature type="signal peptide" evidence="2">
    <location>
        <begin position="1"/>
        <end position="20"/>
    </location>
</feature>